<name>A0ABP4H5C1_9ACTN</name>
<dbReference type="InterPro" id="IPR020843">
    <property type="entry name" value="ER"/>
</dbReference>
<dbReference type="PANTHER" id="PTHR44154">
    <property type="entry name" value="QUINONE OXIDOREDUCTASE"/>
    <property type="match status" value="1"/>
</dbReference>
<gene>
    <name evidence="3" type="ORF">GCM10009665_47140</name>
</gene>
<dbReference type="Gene3D" id="3.40.50.720">
    <property type="entry name" value="NAD(P)-binding Rossmann-like Domain"/>
    <property type="match status" value="1"/>
</dbReference>
<dbReference type="SUPFAM" id="SSF50129">
    <property type="entry name" value="GroES-like"/>
    <property type="match status" value="1"/>
</dbReference>
<dbReference type="SUPFAM" id="SSF51735">
    <property type="entry name" value="NAD(P)-binding Rossmann-fold domains"/>
    <property type="match status" value="1"/>
</dbReference>
<evidence type="ECO:0000313" key="3">
    <source>
        <dbReference type="EMBL" id="GAA1251011.1"/>
    </source>
</evidence>
<protein>
    <submittedName>
        <fullName evidence="3">NADP-dependent oxidoreductase</fullName>
    </submittedName>
</protein>
<dbReference type="Proteomes" id="UP001500037">
    <property type="component" value="Unassembled WGS sequence"/>
</dbReference>
<dbReference type="InterPro" id="IPR013154">
    <property type="entry name" value="ADH-like_N"/>
</dbReference>
<keyword evidence="1" id="KW-0521">NADP</keyword>
<dbReference type="PANTHER" id="PTHR44154:SF1">
    <property type="entry name" value="QUINONE OXIDOREDUCTASE"/>
    <property type="match status" value="1"/>
</dbReference>
<evidence type="ECO:0000259" key="2">
    <source>
        <dbReference type="SMART" id="SM00829"/>
    </source>
</evidence>
<comment type="caution">
    <text evidence="3">The sequence shown here is derived from an EMBL/GenBank/DDBJ whole genome shotgun (WGS) entry which is preliminary data.</text>
</comment>
<organism evidence="3 4">
    <name type="scientific">Kitasatospora nipponensis</name>
    <dbReference type="NCBI Taxonomy" id="258049"/>
    <lineage>
        <taxon>Bacteria</taxon>
        <taxon>Bacillati</taxon>
        <taxon>Actinomycetota</taxon>
        <taxon>Actinomycetes</taxon>
        <taxon>Kitasatosporales</taxon>
        <taxon>Streptomycetaceae</taxon>
        <taxon>Kitasatospora</taxon>
    </lineage>
</organism>
<dbReference type="EMBL" id="BAAALF010000093">
    <property type="protein sequence ID" value="GAA1251011.1"/>
    <property type="molecule type" value="Genomic_DNA"/>
</dbReference>
<keyword evidence="4" id="KW-1185">Reference proteome</keyword>
<evidence type="ECO:0000256" key="1">
    <source>
        <dbReference type="ARBA" id="ARBA00022857"/>
    </source>
</evidence>
<dbReference type="InterPro" id="IPR051603">
    <property type="entry name" value="Zinc-ADH_QOR/CCCR"/>
</dbReference>
<evidence type="ECO:0000313" key="4">
    <source>
        <dbReference type="Proteomes" id="UP001500037"/>
    </source>
</evidence>
<reference evidence="4" key="1">
    <citation type="journal article" date="2019" name="Int. J. Syst. Evol. Microbiol.">
        <title>The Global Catalogue of Microorganisms (GCM) 10K type strain sequencing project: providing services to taxonomists for standard genome sequencing and annotation.</title>
        <authorList>
            <consortium name="The Broad Institute Genomics Platform"/>
            <consortium name="The Broad Institute Genome Sequencing Center for Infectious Disease"/>
            <person name="Wu L."/>
            <person name="Ma J."/>
        </authorList>
    </citation>
    <scope>NUCLEOTIDE SEQUENCE [LARGE SCALE GENOMIC DNA]</scope>
    <source>
        <strain evidence="4">JCM 13004</strain>
    </source>
</reference>
<feature type="domain" description="Enoyl reductase (ER)" evidence="2">
    <location>
        <begin position="11"/>
        <end position="302"/>
    </location>
</feature>
<dbReference type="Pfam" id="PF13602">
    <property type="entry name" value="ADH_zinc_N_2"/>
    <property type="match status" value="1"/>
</dbReference>
<sequence length="304" mass="30798">MSTAITFSEYGAPEVLRPTEVTPAEPGPGQVRIRVRAASVNPLDLKIRAGLMAKVAPADFPVTPGLDAAGVVVALGEGAEAAVGDEVLGSTVGGSYAEYAVLDRPVAKPAAMTWEVAASLVTVGQTAHRVLGQLGAQRGQTVLVHGAAGSVGFIAVQLAVARGISVVGTAAERDLERLTALGATAVRYGDGWLERVRSAVPGGVDFVFDAAGAGVLADSVALTGDAGKVITIADMAAQQHGVRFSAGSTAGADQGNPSLPELVQLAAAGELTVPIWHSYPLAEAARAHADLEAHRNRGKAVLLP</sequence>
<dbReference type="InterPro" id="IPR036291">
    <property type="entry name" value="NAD(P)-bd_dom_sf"/>
</dbReference>
<dbReference type="Gene3D" id="3.90.180.10">
    <property type="entry name" value="Medium-chain alcohol dehydrogenases, catalytic domain"/>
    <property type="match status" value="1"/>
</dbReference>
<dbReference type="SMART" id="SM00829">
    <property type="entry name" value="PKS_ER"/>
    <property type="match status" value="1"/>
</dbReference>
<proteinExistence type="predicted"/>
<dbReference type="Pfam" id="PF08240">
    <property type="entry name" value="ADH_N"/>
    <property type="match status" value="1"/>
</dbReference>
<accession>A0ABP4H5C1</accession>
<dbReference type="RefSeq" id="WP_344443923.1">
    <property type="nucleotide sequence ID" value="NZ_BAAALF010000093.1"/>
</dbReference>
<dbReference type="InterPro" id="IPR011032">
    <property type="entry name" value="GroES-like_sf"/>
</dbReference>
<dbReference type="CDD" id="cd05289">
    <property type="entry name" value="MDR_like_2"/>
    <property type="match status" value="1"/>
</dbReference>